<comment type="caution">
    <text evidence="5">The sequence shown here is derived from an EMBL/GenBank/DDBJ whole genome shotgun (WGS) entry which is preliminary data.</text>
</comment>
<evidence type="ECO:0000259" key="4">
    <source>
        <dbReference type="PROSITE" id="PS51832"/>
    </source>
</evidence>
<dbReference type="Pfam" id="PF13487">
    <property type="entry name" value="HD_5"/>
    <property type="match status" value="1"/>
</dbReference>
<dbReference type="EMBL" id="JARWBG010000001">
    <property type="protein sequence ID" value="MDH2387524.1"/>
    <property type="molecule type" value="Genomic_DNA"/>
</dbReference>
<evidence type="ECO:0000313" key="6">
    <source>
        <dbReference type="Proteomes" id="UP001223144"/>
    </source>
</evidence>
<gene>
    <name evidence="5" type="ORF">QCN29_01715</name>
</gene>
<keyword evidence="6" id="KW-1185">Reference proteome</keyword>
<dbReference type="SMART" id="SM00471">
    <property type="entry name" value="HDc"/>
    <property type="match status" value="1"/>
</dbReference>
<dbReference type="PANTHER" id="PTHR45228">
    <property type="entry name" value="CYCLIC DI-GMP PHOSPHODIESTERASE TM_0186-RELATED"/>
    <property type="match status" value="1"/>
</dbReference>
<feature type="domain" description="HD-GYP" evidence="4">
    <location>
        <begin position="249"/>
        <end position="444"/>
    </location>
</feature>
<dbReference type="PROSITE" id="PS51831">
    <property type="entry name" value="HD"/>
    <property type="match status" value="1"/>
</dbReference>
<feature type="transmembrane region" description="Helical" evidence="2">
    <location>
        <begin position="128"/>
        <end position="148"/>
    </location>
</feature>
<feature type="transmembrane region" description="Helical" evidence="2">
    <location>
        <begin position="20"/>
        <end position="38"/>
    </location>
</feature>
<evidence type="ECO:0000313" key="5">
    <source>
        <dbReference type="EMBL" id="MDH2387524.1"/>
    </source>
</evidence>
<feature type="compositionally biased region" description="Low complexity" evidence="1">
    <location>
        <begin position="450"/>
        <end position="461"/>
    </location>
</feature>
<feature type="compositionally biased region" description="Polar residues" evidence="1">
    <location>
        <begin position="481"/>
        <end position="491"/>
    </location>
</feature>
<sequence length="491" mass="51103">MTALPTASETPTAATEQVPRAAYGCVAAAVLCAAAVCLASASDAAGAPSAAAAALPTLLPLAALHTLCEIPSHRRPGRPGGGFFPVLFAAAFLLPPGAAAVVALPAALLGRVEQRPAGPRRAWRAARLVLAAWAAAQAFTWLGGGPALRQEALPEGLVKALSAAGAAALVFCLALAALDGGMRAAAERMPVRTAWRGLLSAALPSYTVHGLGGLLAALLWNGPYGPVAAVCVLAPLYVSSRHFAASHRERAAHHAAVRALVQAVDIKDPYTRGHGDRVGQASVLIGRELGWDGQRLELLRFAGVLHDVGKLGVPTRVLRKDGPLTEAERRTIELHPEFGHEVVRGIGFLGEARSAVLHHHERMDGSGYPYGLAGRQIPVFARVVAVADAFDAMTSTRTYRRARPAAEAVAELERCAGTQFDPRMVRALARALRRHGWQPESKPESKPETTTETTTEAAAAAYGEPDSAAPGEDGRPGVRGNVSSASASGTR</sequence>
<protein>
    <submittedName>
        <fullName evidence="5">HD-GYP domain-containing protein</fullName>
        <ecNumber evidence="5">3.1.4.-</ecNumber>
    </submittedName>
</protein>
<dbReference type="Gene3D" id="1.10.3210.10">
    <property type="entry name" value="Hypothetical protein af1432"/>
    <property type="match status" value="1"/>
</dbReference>
<dbReference type="SUPFAM" id="SSF109604">
    <property type="entry name" value="HD-domain/PDEase-like"/>
    <property type="match status" value="1"/>
</dbReference>
<dbReference type="InterPro" id="IPR037522">
    <property type="entry name" value="HD_GYP_dom"/>
</dbReference>
<feature type="transmembrane region" description="Helical" evidence="2">
    <location>
        <begin position="198"/>
        <end position="220"/>
    </location>
</feature>
<feature type="region of interest" description="Disordered" evidence="1">
    <location>
        <begin position="432"/>
        <end position="491"/>
    </location>
</feature>
<dbReference type="GO" id="GO:0016787">
    <property type="term" value="F:hydrolase activity"/>
    <property type="evidence" value="ECO:0007669"/>
    <property type="project" value="UniProtKB-KW"/>
</dbReference>
<keyword evidence="2" id="KW-0812">Transmembrane</keyword>
<reference evidence="5 6" key="1">
    <citation type="submission" date="2023-04" db="EMBL/GenBank/DDBJ databases">
        <title>Streptomyces chengmaiensis sp. nov. isolated from the stem of mangrove plant in Hainan.</title>
        <authorList>
            <person name="Huang X."/>
            <person name="Zhou S."/>
            <person name="Chu X."/>
            <person name="Xie Y."/>
            <person name="Lin Y."/>
        </authorList>
    </citation>
    <scope>NUCLEOTIDE SEQUENCE [LARGE SCALE GENOMIC DNA]</scope>
    <source>
        <strain evidence="5 6">HNM0663</strain>
    </source>
</reference>
<keyword evidence="5" id="KW-0378">Hydrolase</keyword>
<dbReference type="InterPro" id="IPR052020">
    <property type="entry name" value="Cyclic_di-GMP/3'3'-cGAMP_PDE"/>
</dbReference>
<accession>A0ABT6HFH9</accession>
<organism evidence="5 6">
    <name type="scientific">Streptomyces chengmaiensis</name>
    <dbReference type="NCBI Taxonomy" id="3040919"/>
    <lineage>
        <taxon>Bacteria</taxon>
        <taxon>Bacillati</taxon>
        <taxon>Actinomycetota</taxon>
        <taxon>Actinomycetes</taxon>
        <taxon>Kitasatosporales</taxon>
        <taxon>Streptomycetaceae</taxon>
        <taxon>Streptomyces</taxon>
    </lineage>
</organism>
<proteinExistence type="predicted"/>
<dbReference type="PANTHER" id="PTHR45228:SF4">
    <property type="entry name" value="LIPOPROTEIN"/>
    <property type="match status" value="1"/>
</dbReference>
<dbReference type="Proteomes" id="UP001223144">
    <property type="component" value="Unassembled WGS sequence"/>
</dbReference>
<dbReference type="InterPro" id="IPR003607">
    <property type="entry name" value="HD/PDEase_dom"/>
</dbReference>
<dbReference type="PROSITE" id="PS51832">
    <property type="entry name" value="HD_GYP"/>
    <property type="match status" value="1"/>
</dbReference>
<dbReference type="InterPro" id="IPR006674">
    <property type="entry name" value="HD_domain"/>
</dbReference>
<feature type="transmembrane region" description="Helical" evidence="2">
    <location>
        <begin position="160"/>
        <end position="178"/>
    </location>
</feature>
<name>A0ABT6HFH9_9ACTN</name>
<feature type="transmembrane region" description="Helical" evidence="2">
    <location>
        <begin position="83"/>
        <end position="108"/>
    </location>
</feature>
<dbReference type="EC" id="3.1.4.-" evidence="5"/>
<evidence type="ECO:0000256" key="1">
    <source>
        <dbReference type="SAM" id="MobiDB-lite"/>
    </source>
</evidence>
<keyword evidence="2" id="KW-0472">Membrane</keyword>
<dbReference type="CDD" id="cd00077">
    <property type="entry name" value="HDc"/>
    <property type="match status" value="1"/>
</dbReference>
<evidence type="ECO:0000259" key="3">
    <source>
        <dbReference type="PROSITE" id="PS51831"/>
    </source>
</evidence>
<keyword evidence="2" id="KW-1133">Transmembrane helix</keyword>
<evidence type="ECO:0000256" key="2">
    <source>
        <dbReference type="SAM" id="Phobius"/>
    </source>
</evidence>
<feature type="domain" description="HD" evidence="3">
    <location>
        <begin position="271"/>
        <end position="393"/>
    </location>
</feature>